<comment type="caution">
    <text evidence="2">The sequence shown here is derived from an EMBL/GenBank/DDBJ whole genome shotgun (WGS) entry which is preliminary data.</text>
</comment>
<dbReference type="AlphaFoldDB" id="A0AA88DEE5"/>
<accession>A0AA88DEE5</accession>
<keyword evidence="3" id="KW-1185">Reference proteome</keyword>
<name>A0AA88DEE5_FICCA</name>
<dbReference type="PROSITE" id="PS51257">
    <property type="entry name" value="PROKAR_LIPOPROTEIN"/>
    <property type="match status" value="1"/>
</dbReference>
<feature type="region of interest" description="Disordered" evidence="1">
    <location>
        <begin position="25"/>
        <end position="48"/>
    </location>
</feature>
<evidence type="ECO:0000313" key="3">
    <source>
        <dbReference type="Proteomes" id="UP001187192"/>
    </source>
</evidence>
<dbReference type="EMBL" id="BTGU01000064">
    <property type="protein sequence ID" value="GMN56558.1"/>
    <property type="molecule type" value="Genomic_DNA"/>
</dbReference>
<proteinExistence type="predicted"/>
<evidence type="ECO:0000256" key="1">
    <source>
        <dbReference type="SAM" id="MobiDB-lite"/>
    </source>
</evidence>
<protein>
    <submittedName>
        <fullName evidence="2">Uncharacterized protein</fullName>
    </submittedName>
</protein>
<gene>
    <name evidence="2" type="ORF">TIFTF001_025685</name>
</gene>
<reference evidence="2" key="1">
    <citation type="submission" date="2023-07" db="EMBL/GenBank/DDBJ databases">
        <title>draft genome sequence of fig (Ficus carica).</title>
        <authorList>
            <person name="Takahashi T."/>
            <person name="Nishimura K."/>
        </authorList>
    </citation>
    <scope>NUCLEOTIDE SEQUENCE</scope>
</reference>
<dbReference type="Proteomes" id="UP001187192">
    <property type="component" value="Unassembled WGS sequence"/>
</dbReference>
<organism evidence="2 3">
    <name type="scientific">Ficus carica</name>
    <name type="common">Common fig</name>
    <dbReference type="NCBI Taxonomy" id="3494"/>
    <lineage>
        <taxon>Eukaryota</taxon>
        <taxon>Viridiplantae</taxon>
        <taxon>Streptophyta</taxon>
        <taxon>Embryophyta</taxon>
        <taxon>Tracheophyta</taxon>
        <taxon>Spermatophyta</taxon>
        <taxon>Magnoliopsida</taxon>
        <taxon>eudicotyledons</taxon>
        <taxon>Gunneridae</taxon>
        <taxon>Pentapetalae</taxon>
        <taxon>rosids</taxon>
        <taxon>fabids</taxon>
        <taxon>Rosales</taxon>
        <taxon>Moraceae</taxon>
        <taxon>Ficeae</taxon>
        <taxon>Ficus</taxon>
    </lineage>
</organism>
<sequence length="63" mass="6863">MVDKRDKAIQWPGVGAMSACPSMAPVWSPHDPPASPTAVSTDPKPPQLDWPLPLRVSLQIYNL</sequence>
<evidence type="ECO:0000313" key="2">
    <source>
        <dbReference type="EMBL" id="GMN56558.1"/>
    </source>
</evidence>